<organism evidence="3 4">
    <name type="scientific">Deinococcus aquiradiocola</name>
    <dbReference type="NCBI Taxonomy" id="393059"/>
    <lineage>
        <taxon>Bacteria</taxon>
        <taxon>Thermotogati</taxon>
        <taxon>Deinococcota</taxon>
        <taxon>Deinococci</taxon>
        <taxon>Deinococcales</taxon>
        <taxon>Deinococcaceae</taxon>
        <taxon>Deinococcus</taxon>
    </lineage>
</organism>
<comment type="caution">
    <text evidence="3">The sequence shown here is derived from an EMBL/GenBank/DDBJ whole genome shotgun (WGS) entry which is preliminary data.</text>
</comment>
<dbReference type="RefSeq" id="WP_188960722.1">
    <property type="nucleotide sequence ID" value="NZ_BMOE01000001.1"/>
</dbReference>
<evidence type="ECO:0000259" key="2">
    <source>
        <dbReference type="PROSITE" id="PS51737"/>
    </source>
</evidence>
<dbReference type="GO" id="GO:0003677">
    <property type="term" value="F:DNA binding"/>
    <property type="evidence" value="ECO:0007669"/>
    <property type="project" value="InterPro"/>
</dbReference>
<dbReference type="SUPFAM" id="SSF53041">
    <property type="entry name" value="Resolvase-like"/>
    <property type="match status" value="1"/>
</dbReference>
<proteinExistence type="predicted"/>
<dbReference type="Pfam" id="PF00239">
    <property type="entry name" value="Resolvase"/>
    <property type="match status" value="1"/>
</dbReference>
<dbReference type="AlphaFoldDB" id="A0A917P7I8"/>
<evidence type="ECO:0000313" key="3">
    <source>
        <dbReference type="EMBL" id="GGJ65100.1"/>
    </source>
</evidence>
<feature type="domain" description="Recombinase" evidence="2">
    <location>
        <begin position="160"/>
        <end position="287"/>
    </location>
</feature>
<accession>A0A917P7I8</accession>
<dbReference type="InterPro" id="IPR006119">
    <property type="entry name" value="Resolv_N"/>
</dbReference>
<evidence type="ECO:0000313" key="4">
    <source>
        <dbReference type="Proteomes" id="UP000635726"/>
    </source>
</evidence>
<dbReference type="PROSITE" id="PS51737">
    <property type="entry name" value="RECOMBINASE_DNA_BIND"/>
    <property type="match status" value="1"/>
</dbReference>
<dbReference type="Pfam" id="PF13408">
    <property type="entry name" value="Zn_ribbon_recom"/>
    <property type="match status" value="1"/>
</dbReference>
<sequence>MTLRVATYTRVSTVEQADTNHSLDAQASVLEAHAAAHGWTVTHRFTDPGWSGTTPDRPGLTALLHTIQNKDIDVVLVYRLDRLARKPGLAYKLIEDFTQSGVAFKSVTEQMIDNTTPMGKVAFGVITAFAEWERDTFIARSQSGTHKAIEKGQWPGGITPYGYRVHDKRLTVDEQAAEAVRLIYHLCATEGHSTVTISDRLTALGIPPHYQLDGRGVRGKSTVTHWRPGGVLRILKNPVYKGLPEYGKRNARAGTAGTGIVVGTAPVIVTPEIWERAQLMLSRNRLTALRNARNIYMLKSLIKCGSCGRTYVGSKAAKPRNEYYYGCTGRTVRGGRPESERCASPYVRGHDLDDHIRQGIRRILSNPDEALKAHEGQRPDLLDNQITQAERATQDTTHQRARLLDLYLSGDLDKGVYLERQAAIETRLQGLTLELTTLRDAARQQASAEHRARDVLALSAQLADRLDTLTDQEWQTLAHELVARVTVRPDGSTDVTWAL</sequence>
<dbReference type="EMBL" id="BMOE01000001">
    <property type="protein sequence ID" value="GGJ65100.1"/>
    <property type="molecule type" value="Genomic_DNA"/>
</dbReference>
<dbReference type="PANTHER" id="PTHR30461">
    <property type="entry name" value="DNA-INVERTASE FROM LAMBDOID PROPHAGE"/>
    <property type="match status" value="1"/>
</dbReference>
<dbReference type="Gene3D" id="3.40.50.1390">
    <property type="entry name" value="Resolvase, N-terminal catalytic domain"/>
    <property type="match status" value="1"/>
</dbReference>
<keyword evidence="4" id="KW-1185">Reference proteome</keyword>
<reference evidence="3" key="1">
    <citation type="journal article" date="2014" name="Int. J. Syst. Evol. Microbiol.">
        <title>Complete genome sequence of Corynebacterium casei LMG S-19264T (=DSM 44701T), isolated from a smear-ripened cheese.</title>
        <authorList>
            <consortium name="US DOE Joint Genome Institute (JGI-PGF)"/>
            <person name="Walter F."/>
            <person name="Albersmeier A."/>
            <person name="Kalinowski J."/>
            <person name="Ruckert C."/>
        </authorList>
    </citation>
    <scope>NUCLEOTIDE SEQUENCE</scope>
    <source>
        <strain evidence="3">JCM 14371</strain>
    </source>
</reference>
<dbReference type="GO" id="GO:0000150">
    <property type="term" value="F:DNA strand exchange activity"/>
    <property type="evidence" value="ECO:0007669"/>
    <property type="project" value="InterPro"/>
</dbReference>
<dbReference type="InterPro" id="IPR036162">
    <property type="entry name" value="Resolvase-like_N_sf"/>
</dbReference>
<feature type="domain" description="Resolvase/invertase-type recombinase catalytic" evidence="1">
    <location>
        <begin position="4"/>
        <end position="152"/>
    </location>
</feature>
<evidence type="ECO:0000259" key="1">
    <source>
        <dbReference type="PROSITE" id="PS51736"/>
    </source>
</evidence>
<reference evidence="3" key="2">
    <citation type="submission" date="2020-09" db="EMBL/GenBank/DDBJ databases">
        <authorList>
            <person name="Sun Q."/>
            <person name="Ohkuma M."/>
        </authorList>
    </citation>
    <scope>NUCLEOTIDE SEQUENCE</scope>
    <source>
        <strain evidence="3">JCM 14371</strain>
    </source>
</reference>
<dbReference type="Pfam" id="PF07508">
    <property type="entry name" value="Recombinase"/>
    <property type="match status" value="1"/>
</dbReference>
<name>A0A917P7I8_9DEIO</name>
<dbReference type="Proteomes" id="UP000635726">
    <property type="component" value="Unassembled WGS sequence"/>
</dbReference>
<dbReference type="Gene3D" id="3.90.1750.20">
    <property type="entry name" value="Putative Large Serine Recombinase, Chain B, Domain 2"/>
    <property type="match status" value="1"/>
</dbReference>
<dbReference type="InterPro" id="IPR011109">
    <property type="entry name" value="DNA_bind_recombinase_dom"/>
</dbReference>
<gene>
    <name evidence="3" type="primary">int</name>
    <name evidence="3" type="ORF">GCM10008939_06200</name>
</gene>
<dbReference type="InterPro" id="IPR025827">
    <property type="entry name" value="Zn_ribbon_recom_dom"/>
</dbReference>
<dbReference type="PROSITE" id="PS51736">
    <property type="entry name" value="RECOMBINASES_3"/>
    <property type="match status" value="1"/>
</dbReference>
<dbReference type="PANTHER" id="PTHR30461:SF23">
    <property type="entry name" value="DNA RECOMBINASE-RELATED"/>
    <property type="match status" value="1"/>
</dbReference>
<dbReference type="SMART" id="SM00857">
    <property type="entry name" value="Resolvase"/>
    <property type="match status" value="1"/>
</dbReference>
<dbReference type="CDD" id="cd03768">
    <property type="entry name" value="SR_ResInv"/>
    <property type="match status" value="1"/>
</dbReference>
<dbReference type="InterPro" id="IPR050639">
    <property type="entry name" value="SSR_resolvase"/>
</dbReference>
<protein>
    <submittedName>
        <fullName evidence="3">Integrase</fullName>
    </submittedName>
</protein>
<dbReference type="InterPro" id="IPR038109">
    <property type="entry name" value="DNA_bind_recomb_sf"/>
</dbReference>